<keyword evidence="11" id="KW-1185">Reference proteome</keyword>
<feature type="transmembrane region" description="Helical" evidence="8">
    <location>
        <begin position="56"/>
        <end position="76"/>
    </location>
</feature>
<dbReference type="NCBIfam" id="NF004749">
    <property type="entry name" value="PRK06080.1-1"/>
    <property type="match status" value="1"/>
</dbReference>
<keyword evidence="4 8" id="KW-0808">Transferase</keyword>
<reference evidence="10 11" key="1">
    <citation type="submission" date="2022-01" db="EMBL/GenBank/DDBJ databases">
        <title>Alkalihalobacillus sp. EGI L200015, a novel bacterium isolated from a salt lake sediment.</title>
        <authorList>
            <person name="Gao L."/>
            <person name="Fang B.-Z."/>
            <person name="Li W.-J."/>
        </authorList>
    </citation>
    <scope>NUCLEOTIDE SEQUENCE [LARGE SCALE GENOMIC DNA]</scope>
    <source>
        <strain evidence="10 11">KCTC 12718</strain>
    </source>
</reference>
<dbReference type="EC" id="2.5.1.74" evidence="8 9"/>
<comment type="function">
    <text evidence="8">Conversion of 1,4-dihydroxy-2-naphthoate (DHNA) to demethylmenaquinone (DMK).</text>
</comment>
<protein>
    <recommendedName>
        <fullName evidence="8 9">1,4-dihydroxy-2-naphthoate octaprenyltransferase</fullName>
        <shortName evidence="8">DHNA-octaprenyltransferase</shortName>
        <ecNumber evidence="8 9">2.5.1.74</ecNumber>
    </recommendedName>
</protein>
<comment type="similarity">
    <text evidence="8">Belongs to the MenA family. Type 1 subfamily.</text>
</comment>
<dbReference type="InterPro" id="IPR044878">
    <property type="entry name" value="UbiA_sf"/>
</dbReference>
<evidence type="ECO:0000256" key="5">
    <source>
        <dbReference type="ARBA" id="ARBA00022692"/>
    </source>
</evidence>
<dbReference type="HAMAP" id="MF_01937">
    <property type="entry name" value="MenA_1"/>
    <property type="match status" value="1"/>
</dbReference>
<evidence type="ECO:0000256" key="8">
    <source>
        <dbReference type="HAMAP-Rule" id="MF_01937"/>
    </source>
</evidence>
<evidence type="ECO:0000256" key="1">
    <source>
        <dbReference type="ARBA" id="ARBA00004141"/>
    </source>
</evidence>
<sequence>MAQDFSNSTSQLKVHSDKESKMKIWYRQLRPHTLTASFVPVFIGTVLAMFYTPLNWLLVLAMLIASMLIQAATNLFNEYYDFKRGLDTSESIGIGGGIVRDGISPRTILAVGVAFFIAAILLGAYISASTTWWIAVIGTLCMAAGYYYTGGPYPIAYTPFGEIVAGFFMGFVIILISFYIQTGLITLNSMLISVPVSTLIGAILMANNIRDLEGDQERGRRTLAILLGHKRAVQFLGAMFAFSIAWILSMIVVGKASIYLLLILLSIPKAIQAVKLFHGERTPENMMPAMKATAQMHTVFGFALGVGLIISYLIQF</sequence>
<comment type="subcellular location">
    <subcellularLocation>
        <location evidence="8">Cell membrane</location>
        <topology evidence="8">Multi-pass membrane protein</topology>
    </subcellularLocation>
    <subcellularLocation>
        <location evidence="1">Membrane</location>
        <topology evidence="1">Multi-pass membrane protein</topology>
    </subcellularLocation>
</comment>
<name>A0ABS9H3K5_9BACL</name>
<evidence type="ECO:0000256" key="3">
    <source>
        <dbReference type="ARBA" id="ARBA00022475"/>
    </source>
</evidence>
<keyword evidence="2 8" id="KW-0474">Menaquinone biosynthesis</keyword>
<dbReference type="InterPro" id="IPR004657">
    <property type="entry name" value="MenA"/>
</dbReference>
<keyword evidence="3 8" id="KW-1003">Cell membrane</keyword>
<keyword evidence="5 8" id="KW-0812">Transmembrane</keyword>
<feature type="transmembrane region" description="Helical" evidence="8">
    <location>
        <begin position="231"/>
        <end position="252"/>
    </location>
</feature>
<feature type="transmembrane region" description="Helical" evidence="8">
    <location>
        <begin position="192"/>
        <end position="210"/>
    </location>
</feature>
<feature type="transmembrane region" description="Helical" evidence="8">
    <location>
        <begin position="132"/>
        <end position="148"/>
    </location>
</feature>
<dbReference type="GO" id="GO:0046428">
    <property type="term" value="F:1,4-dihydroxy-2-naphthoate polyprenyltransferase activity"/>
    <property type="evidence" value="ECO:0007669"/>
    <property type="project" value="UniProtKB-EC"/>
</dbReference>
<dbReference type="Proteomes" id="UP001649381">
    <property type="component" value="Unassembled WGS sequence"/>
</dbReference>
<dbReference type="RefSeq" id="WP_236334820.1">
    <property type="nucleotide sequence ID" value="NZ_JAKIJS010000001.1"/>
</dbReference>
<dbReference type="Gene3D" id="1.10.357.140">
    <property type="entry name" value="UbiA prenyltransferase"/>
    <property type="match status" value="1"/>
</dbReference>
<evidence type="ECO:0000256" key="6">
    <source>
        <dbReference type="ARBA" id="ARBA00022989"/>
    </source>
</evidence>
<evidence type="ECO:0000256" key="7">
    <source>
        <dbReference type="ARBA" id="ARBA00023136"/>
    </source>
</evidence>
<dbReference type="EMBL" id="JAKIJS010000001">
    <property type="protein sequence ID" value="MCF6138395.1"/>
    <property type="molecule type" value="Genomic_DNA"/>
</dbReference>
<dbReference type="InterPro" id="IPR000537">
    <property type="entry name" value="UbiA_prenyltransferase"/>
</dbReference>
<dbReference type="CDD" id="cd13962">
    <property type="entry name" value="PT_UbiA_UBIAD1"/>
    <property type="match status" value="1"/>
</dbReference>
<comment type="catalytic activity">
    <reaction evidence="8">
        <text>an all-trans-polyprenyl diphosphate + 1,4-dihydroxy-2-naphthoate + H(+) = a 2-demethylmenaquinol + CO2 + diphosphate</text>
        <dbReference type="Rhea" id="RHEA:26478"/>
        <dbReference type="Rhea" id="RHEA-COMP:9563"/>
        <dbReference type="Rhea" id="RHEA-COMP:9564"/>
        <dbReference type="ChEBI" id="CHEBI:11173"/>
        <dbReference type="ChEBI" id="CHEBI:15378"/>
        <dbReference type="ChEBI" id="CHEBI:16526"/>
        <dbReference type="ChEBI" id="CHEBI:33019"/>
        <dbReference type="ChEBI" id="CHEBI:55437"/>
        <dbReference type="ChEBI" id="CHEBI:58914"/>
        <dbReference type="EC" id="2.5.1.74"/>
    </reaction>
</comment>
<gene>
    <name evidence="8" type="primary">menA</name>
    <name evidence="10" type="ORF">L2716_11710</name>
</gene>
<comment type="pathway">
    <text evidence="8">Quinol/quinone metabolism; menaquinone biosynthesis; menaquinol from 1,4-dihydroxy-2-naphthoate: step 1/2.</text>
</comment>
<dbReference type="InterPro" id="IPR026046">
    <property type="entry name" value="UBIAD1"/>
</dbReference>
<organism evidence="10 11">
    <name type="scientific">Pseudalkalibacillus berkeleyi</name>
    <dbReference type="NCBI Taxonomy" id="1069813"/>
    <lineage>
        <taxon>Bacteria</taxon>
        <taxon>Bacillati</taxon>
        <taxon>Bacillota</taxon>
        <taxon>Bacilli</taxon>
        <taxon>Bacillales</taxon>
        <taxon>Fictibacillaceae</taxon>
        <taxon>Pseudalkalibacillus</taxon>
    </lineage>
</organism>
<feature type="transmembrane region" description="Helical" evidence="8">
    <location>
        <begin position="160"/>
        <end position="180"/>
    </location>
</feature>
<dbReference type="PANTHER" id="PTHR13929">
    <property type="entry name" value="1,4-DIHYDROXY-2-NAPHTHOATE OCTAPRENYLTRANSFERASE"/>
    <property type="match status" value="1"/>
</dbReference>
<dbReference type="NCBIfam" id="TIGR00751">
    <property type="entry name" value="menA"/>
    <property type="match status" value="1"/>
</dbReference>
<dbReference type="Pfam" id="PF01040">
    <property type="entry name" value="UbiA"/>
    <property type="match status" value="1"/>
</dbReference>
<dbReference type="PIRSF" id="PIRSF005355">
    <property type="entry name" value="UBIAD1"/>
    <property type="match status" value="1"/>
</dbReference>
<feature type="transmembrane region" description="Helical" evidence="8">
    <location>
        <begin position="108"/>
        <end position="126"/>
    </location>
</feature>
<evidence type="ECO:0000313" key="11">
    <source>
        <dbReference type="Proteomes" id="UP001649381"/>
    </source>
</evidence>
<dbReference type="PANTHER" id="PTHR13929:SF0">
    <property type="entry name" value="UBIA PRENYLTRANSFERASE DOMAIN-CONTAINING PROTEIN 1"/>
    <property type="match status" value="1"/>
</dbReference>
<dbReference type="Gene3D" id="1.20.120.1780">
    <property type="entry name" value="UbiA prenyltransferase"/>
    <property type="match status" value="1"/>
</dbReference>
<keyword evidence="7 8" id="KW-0472">Membrane</keyword>
<evidence type="ECO:0000256" key="9">
    <source>
        <dbReference type="NCBIfam" id="TIGR00751"/>
    </source>
</evidence>
<evidence type="ECO:0000256" key="4">
    <source>
        <dbReference type="ARBA" id="ARBA00022679"/>
    </source>
</evidence>
<comment type="caution">
    <text evidence="10">The sequence shown here is derived from an EMBL/GenBank/DDBJ whole genome shotgun (WGS) entry which is preliminary data.</text>
</comment>
<evidence type="ECO:0000313" key="10">
    <source>
        <dbReference type="EMBL" id="MCF6138395.1"/>
    </source>
</evidence>
<accession>A0ABS9H3K5</accession>
<feature type="transmembrane region" description="Helical" evidence="8">
    <location>
        <begin position="31"/>
        <end position="50"/>
    </location>
</feature>
<dbReference type="InterPro" id="IPR036259">
    <property type="entry name" value="MFS_trans_sf"/>
</dbReference>
<dbReference type="SUPFAM" id="SSF103473">
    <property type="entry name" value="MFS general substrate transporter"/>
    <property type="match status" value="1"/>
</dbReference>
<feature type="transmembrane region" description="Helical" evidence="8">
    <location>
        <begin position="298"/>
        <end position="315"/>
    </location>
</feature>
<evidence type="ECO:0000256" key="2">
    <source>
        <dbReference type="ARBA" id="ARBA00022428"/>
    </source>
</evidence>
<keyword evidence="6 8" id="KW-1133">Transmembrane helix</keyword>
<proteinExistence type="inferred from homology"/>